<dbReference type="GeneID" id="80801341"/>
<keyword evidence="2" id="KW-1185">Reference proteome</keyword>
<gene>
    <name evidence="1" type="ORF">CRM82_12030</name>
</gene>
<comment type="caution">
    <text evidence="1">The sequence shown here is derived from an EMBL/GenBank/DDBJ whole genome shotgun (WGS) entry which is preliminary data.</text>
</comment>
<organism evidence="1 2">
    <name type="scientific">Comamonas terrigena</name>
    <dbReference type="NCBI Taxonomy" id="32013"/>
    <lineage>
        <taxon>Bacteria</taxon>
        <taxon>Pseudomonadati</taxon>
        <taxon>Pseudomonadota</taxon>
        <taxon>Betaproteobacteria</taxon>
        <taxon>Burkholderiales</taxon>
        <taxon>Comamonadaceae</taxon>
        <taxon>Comamonas</taxon>
    </lineage>
</organism>
<proteinExistence type="predicted"/>
<reference evidence="2" key="1">
    <citation type="submission" date="2017-09" db="EMBL/GenBank/DDBJ databases">
        <title>FDA dAtabase for Regulatory Grade micrObial Sequences (FDA-ARGOS): Supporting development and validation of Infectious Disease Dx tests.</title>
        <authorList>
            <person name="Minogue T."/>
            <person name="Wolcott M."/>
            <person name="Wasieloski L."/>
            <person name="Aguilar W."/>
            <person name="Moore D."/>
            <person name="Tallon L."/>
            <person name="Sadzewicz L."/>
            <person name="Ott S."/>
            <person name="Zhao X."/>
            <person name="Nagaraj S."/>
            <person name="Vavikolanu K."/>
            <person name="Aluvathingal J."/>
            <person name="Nadendla S."/>
            <person name="Sichtig H."/>
        </authorList>
    </citation>
    <scope>NUCLEOTIDE SEQUENCE [LARGE SCALE GENOMIC DNA]</scope>
    <source>
        <strain evidence="2">FDAARGOS_394</strain>
    </source>
</reference>
<accession>A0A2A7UVE0</accession>
<evidence type="ECO:0000313" key="2">
    <source>
        <dbReference type="Proteomes" id="UP000220246"/>
    </source>
</evidence>
<sequence length="152" mass="15612">MGKAALQWTDAMLAQLGQEKDAVLAERWGTSAKTVNLKRNALGIPAAGHFQWTPAALALLGQQPDAAVAQQLGISKASVVAKRTELVIAPASGATAATAAYDWTPEAVALLGTASDAKVAAQLGISRLTVYHARVQRGIAASQGSRKPADAS</sequence>
<protein>
    <submittedName>
        <fullName evidence="1">Uncharacterized protein</fullName>
    </submittedName>
</protein>
<dbReference type="RefSeq" id="WP_066534602.1">
    <property type="nucleotide sequence ID" value="NZ_PDEA01000001.1"/>
</dbReference>
<dbReference type="EMBL" id="PDEA01000001">
    <property type="protein sequence ID" value="PEH89228.1"/>
    <property type="molecule type" value="Genomic_DNA"/>
</dbReference>
<dbReference type="Proteomes" id="UP000220246">
    <property type="component" value="Unassembled WGS sequence"/>
</dbReference>
<dbReference type="STRING" id="1219032.GCA_001515545_01294"/>
<evidence type="ECO:0000313" key="1">
    <source>
        <dbReference type="EMBL" id="PEH89228.1"/>
    </source>
</evidence>
<dbReference type="OrthoDB" id="8794799at2"/>
<dbReference type="AlphaFoldDB" id="A0A2A7UVE0"/>
<name>A0A2A7UVE0_COMTR</name>